<name>A0A397W2S9_9GLOM</name>
<dbReference type="PANTHER" id="PTHR43628">
    <property type="entry name" value="ACTIVATOR OF C KINASE PROTEIN 1-RELATED"/>
    <property type="match status" value="1"/>
</dbReference>
<comment type="caution">
    <text evidence="3">The sequence shown here is derived from an EMBL/GenBank/DDBJ whole genome shotgun (WGS) entry which is preliminary data.</text>
</comment>
<dbReference type="Pfam" id="PF07714">
    <property type="entry name" value="PK_Tyr_Ser-Thr"/>
    <property type="match status" value="1"/>
</dbReference>
<proteinExistence type="predicted"/>
<dbReference type="SUPFAM" id="SSF81901">
    <property type="entry name" value="HCP-like"/>
    <property type="match status" value="1"/>
</dbReference>
<keyword evidence="1" id="KW-0547">Nucleotide-binding</keyword>
<dbReference type="OrthoDB" id="2384430at2759"/>
<evidence type="ECO:0000313" key="4">
    <source>
        <dbReference type="Proteomes" id="UP000266673"/>
    </source>
</evidence>
<dbReference type="InterPro" id="IPR011009">
    <property type="entry name" value="Kinase-like_dom_sf"/>
</dbReference>
<dbReference type="InterPro" id="IPR011990">
    <property type="entry name" value="TPR-like_helical_dom_sf"/>
</dbReference>
<evidence type="ECO:0000313" key="3">
    <source>
        <dbReference type="EMBL" id="RIB25656.1"/>
    </source>
</evidence>
<keyword evidence="3" id="KW-0808">Transferase</keyword>
<dbReference type="InterPro" id="IPR001245">
    <property type="entry name" value="Ser-Thr/Tyr_kinase_cat_dom"/>
</dbReference>
<keyword evidence="1" id="KW-0067">ATP-binding</keyword>
<dbReference type="GO" id="GO:0004672">
    <property type="term" value="F:protein kinase activity"/>
    <property type="evidence" value="ECO:0007669"/>
    <property type="project" value="InterPro"/>
</dbReference>
<gene>
    <name evidence="3" type="ORF">C2G38_2165367</name>
</gene>
<dbReference type="Gene3D" id="1.10.510.10">
    <property type="entry name" value="Transferase(Phosphotransferase) domain 1"/>
    <property type="match status" value="1"/>
</dbReference>
<dbReference type="InterPro" id="IPR017441">
    <property type="entry name" value="Protein_kinase_ATP_BS"/>
</dbReference>
<protein>
    <submittedName>
        <fullName evidence="3">Kinase-like domain-containing protein</fullName>
    </submittedName>
</protein>
<dbReference type="PROSITE" id="PS00107">
    <property type="entry name" value="PROTEIN_KINASE_ATP"/>
    <property type="match status" value="1"/>
</dbReference>
<dbReference type="InterPro" id="IPR006597">
    <property type="entry name" value="Sel1-like"/>
</dbReference>
<dbReference type="PROSITE" id="PS50011">
    <property type="entry name" value="PROTEIN_KINASE_DOM"/>
    <property type="match status" value="1"/>
</dbReference>
<keyword evidence="3" id="KW-0418">Kinase</keyword>
<feature type="domain" description="Protein kinase" evidence="2">
    <location>
        <begin position="287"/>
        <end position="537"/>
    </location>
</feature>
<dbReference type="STRING" id="44941.A0A397W2S9"/>
<organism evidence="3 4">
    <name type="scientific">Gigaspora rosea</name>
    <dbReference type="NCBI Taxonomy" id="44941"/>
    <lineage>
        <taxon>Eukaryota</taxon>
        <taxon>Fungi</taxon>
        <taxon>Fungi incertae sedis</taxon>
        <taxon>Mucoromycota</taxon>
        <taxon>Glomeromycotina</taxon>
        <taxon>Glomeromycetes</taxon>
        <taxon>Diversisporales</taxon>
        <taxon>Gigasporaceae</taxon>
        <taxon>Gigaspora</taxon>
    </lineage>
</organism>
<dbReference type="GO" id="GO:0005524">
    <property type="term" value="F:ATP binding"/>
    <property type="evidence" value="ECO:0007669"/>
    <property type="project" value="UniProtKB-UniRule"/>
</dbReference>
<evidence type="ECO:0000259" key="2">
    <source>
        <dbReference type="PROSITE" id="PS50011"/>
    </source>
</evidence>
<dbReference type="InterPro" id="IPR052945">
    <property type="entry name" value="Mitotic_Regulator"/>
</dbReference>
<evidence type="ECO:0000256" key="1">
    <source>
        <dbReference type="PROSITE-ProRule" id="PRU10141"/>
    </source>
</evidence>
<dbReference type="InterPro" id="IPR000719">
    <property type="entry name" value="Prot_kinase_dom"/>
</dbReference>
<dbReference type="Pfam" id="PF08238">
    <property type="entry name" value="Sel1"/>
    <property type="match status" value="5"/>
</dbReference>
<accession>A0A397W2S9</accession>
<sequence>MSNYNNSFVNQQEKIVSSLDITQMANNNTQLYLEDNKFQDLLSQDSINEIIKEMCNLYNEKKLNHKYSSLILDILEQFLIKKKQNPIDIINYCLNDQINPMMQIILADCYRFGKWFEKDEYKAFIYYQKSAGMGSALGFFEVGVCYFYGIGVEKDDHKAFIYCQKSVEMGNPNGIALACLGFSYRYGIGVEKDEHKAFSYFQKAAEMGNANGTYWVGNCYQYGIGVEKDENKAFIYYRKLAEMGDPNGMSSVAECYRCGFGVIRDLDKAKYWYQSKYPLSWISFDEFKNIKMIGRGGFATVYRAEWCDKIQFMNGTVAFKLFHESNNYHKEFIRELKAYCDIGLKDPTFLRCFGVSKDEVSKDYILVMEYALEGCLRKNLRAIVQMDWRDKLNLLQCIAYDLLIIHSQDLIHRDLHSGNILLNSLKSAYIADLGLSITANIQSKSNLDGIYGILPFIAPEVLSKHPYTKESDIYSFEWQNNEIILSELTESDKKLQNIKNEDMQIDIESDYRSKFISFNSSYKYQGSKLCELEIPNI</sequence>
<dbReference type="AlphaFoldDB" id="A0A397W2S9"/>
<dbReference type="SUPFAM" id="SSF56112">
    <property type="entry name" value="Protein kinase-like (PK-like)"/>
    <property type="match status" value="1"/>
</dbReference>
<keyword evidence="4" id="KW-1185">Reference proteome</keyword>
<dbReference type="Proteomes" id="UP000266673">
    <property type="component" value="Unassembled WGS sequence"/>
</dbReference>
<dbReference type="PANTHER" id="PTHR43628:SF1">
    <property type="entry name" value="CHITIN SYNTHASE REGULATORY FACTOR 2-RELATED"/>
    <property type="match status" value="1"/>
</dbReference>
<dbReference type="Gene3D" id="1.25.40.10">
    <property type="entry name" value="Tetratricopeptide repeat domain"/>
    <property type="match status" value="2"/>
</dbReference>
<reference evidence="3 4" key="1">
    <citation type="submission" date="2018-06" db="EMBL/GenBank/DDBJ databases">
        <title>Comparative genomics reveals the genomic features of Rhizophagus irregularis, R. cerebriforme, R. diaphanum and Gigaspora rosea, and their symbiotic lifestyle signature.</title>
        <authorList>
            <person name="Morin E."/>
            <person name="San Clemente H."/>
            <person name="Chen E.C.H."/>
            <person name="De La Providencia I."/>
            <person name="Hainaut M."/>
            <person name="Kuo A."/>
            <person name="Kohler A."/>
            <person name="Murat C."/>
            <person name="Tang N."/>
            <person name="Roy S."/>
            <person name="Loubradou J."/>
            <person name="Henrissat B."/>
            <person name="Grigoriev I.V."/>
            <person name="Corradi N."/>
            <person name="Roux C."/>
            <person name="Martin F.M."/>
        </authorList>
    </citation>
    <scope>NUCLEOTIDE SEQUENCE [LARGE SCALE GENOMIC DNA]</scope>
    <source>
        <strain evidence="3 4">DAOM 194757</strain>
    </source>
</reference>
<dbReference type="SMART" id="SM00671">
    <property type="entry name" value="SEL1"/>
    <property type="match status" value="5"/>
</dbReference>
<feature type="binding site" evidence="1">
    <location>
        <position position="320"/>
    </location>
    <ligand>
        <name>ATP</name>
        <dbReference type="ChEBI" id="CHEBI:30616"/>
    </ligand>
</feature>
<dbReference type="EMBL" id="QKWP01000166">
    <property type="protein sequence ID" value="RIB25656.1"/>
    <property type="molecule type" value="Genomic_DNA"/>
</dbReference>